<dbReference type="PANTHER" id="PTHR45632">
    <property type="entry name" value="LD33804P"/>
    <property type="match status" value="1"/>
</dbReference>
<evidence type="ECO:0000313" key="5">
    <source>
        <dbReference type="Proteomes" id="UP001460270"/>
    </source>
</evidence>
<dbReference type="SUPFAM" id="SSF117281">
    <property type="entry name" value="Kelch motif"/>
    <property type="match status" value="1"/>
</dbReference>
<organism evidence="4 5">
    <name type="scientific">Mugilogobius chulae</name>
    <name type="common">yellowstripe goby</name>
    <dbReference type="NCBI Taxonomy" id="88201"/>
    <lineage>
        <taxon>Eukaryota</taxon>
        <taxon>Metazoa</taxon>
        <taxon>Chordata</taxon>
        <taxon>Craniata</taxon>
        <taxon>Vertebrata</taxon>
        <taxon>Euteleostomi</taxon>
        <taxon>Actinopterygii</taxon>
        <taxon>Neopterygii</taxon>
        <taxon>Teleostei</taxon>
        <taxon>Neoteleostei</taxon>
        <taxon>Acanthomorphata</taxon>
        <taxon>Gobiaria</taxon>
        <taxon>Gobiiformes</taxon>
        <taxon>Gobioidei</taxon>
        <taxon>Gobiidae</taxon>
        <taxon>Gobionellinae</taxon>
        <taxon>Mugilogobius</taxon>
    </lineage>
</organism>
<dbReference type="PANTHER" id="PTHR45632:SF3">
    <property type="entry name" value="KELCH-LIKE PROTEIN 32"/>
    <property type="match status" value="1"/>
</dbReference>
<dbReference type="Pfam" id="PF24681">
    <property type="entry name" value="Kelch_KLHDC2_KLHL20_DRC7"/>
    <property type="match status" value="1"/>
</dbReference>
<keyword evidence="2" id="KW-0677">Repeat</keyword>
<dbReference type="InterPro" id="IPR011333">
    <property type="entry name" value="SKP1/BTB/POZ_sf"/>
</dbReference>
<feature type="domain" description="BTB" evidence="3">
    <location>
        <begin position="18"/>
        <end position="84"/>
    </location>
</feature>
<dbReference type="AlphaFoldDB" id="A0AAW0NNK2"/>
<dbReference type="Proteomes" id="UP001460270">
    <property type="component" value="Unassembled WGS sequence"/>
</dbReference>
<reference evidence="5" key="1">
    <citation type="submission" date="2024-04" db="EMBL/GenBank/DDBJ databases">
        <title>Salinicola lusitanus LLJ914,a marine bacterium isolated from the Okinawa Trough.</title>
        <authorList>
            <person name="Li J."/>
        </authorList>
    </citation>
    <scope>NUCLEOTIDE SEQUENCE [LARGE SCALE GENOMIC DNA]</scope>
</reference>
<dbReference type="PRINTS" id="PR00501">
    <property type="entry name" value="KELCHREPEAT"/>
</dbReference>
<dbReference type="InterPro" id="IPR017096">
    <property type="entry name" value="BTB-kelch_protein"/>
</dbReference>
<dbReference type="Gene3D" id="1.25.40.420">
    <property type="match status" value="1"/>
</dbReference>
<evidence type="ECO:0000256" key="2">
    <source>
        <dbReference type="ARBA" id="ARBA00022737"/>
    </source>
</evidence>
<keyword evidence="1" id="KW-0880">Kelch repeat</keyword>
<dbReference type="EMBL" id="JBBPFD010000015">
    <property type="protein sequence ID" value="KAK7896358.1"/>
    <property type="molecule type" value="Genomic_DNA"/>
</dbReference>
<dbReference type="InterPro" id="IPR011705">
    <property type="entry name" value="BACK"/>
</dbReference>
<gene>
    <name evidence="4" type="ORF">WMY93_021683</name>
</gene>
<dbReference type="SUPFAM" id="SSF54695">
    <property type="entry name" value="POZ domain"/>
    <property type="match status" value="1"/>
</dbReference>
<dbReference type="InterPro" id="IPR006652">
    <property type="entry name" value="Kelch_1"/>
</dbReference>
<evidence type="ECO:0000259" key="3">
    <source>
        <dbReference type="PROSITE" id="PS50097"/>
    </source>
</evidence>
<evidence type="ECO:0000313" key="4">
    <source>
        <dbReference type="EMBL" id="KAK7896358.1"/>
    </source>
</evidence>
<protein>
    <recommendedName>
        <fullName evidence="3">BTB domain-containing protein</fullName>
    </recommendedName>
</protein>
<comment type="caution">
    <text evidence="4">The sequence shown here is derived from an EMBL/GenBank/DDBJ whole genome shotgun (WGS) entry which is preliminary data.</text>
</comment>
<dbReference type="Pfam" id="PF00651">
    <property type="entry name" value="BTB"/>
    <property type="match status" value="1"/>
</dbReference>
<dbReference type="InterPro" id="IPR015915">
    <property type="entry name" value="Kelch-typ_b-propeller"/>
</dbReference>
<dbReference type="Pfam" id="PF01344">
    <property type="entry name" value="Kelch_1"/>
    <property type="match status" value="2"/>
</dbReference>
<dbReference type="SMART" id="SM00612">
    <property type="entry name" value="Kelch"/>
    <property type="match status" value="6"/>
</dbReference>
<accession>A0AAW0NNK2</accession>
<dbReference type="FunFam" id="1.25.40.420:FF:000001">
    <property type="entry name" value="Kelch-like family member 12"/>
    <property type="match status" value="1"/>
</dbReference>
<proteinExistence type="predicted"/>
<dbReference type="InterPro" id="IPR000210">
    <property type="entry name" value="BTB/POZ_dom"/>
</dbReference>
<dbReference type="Gene3D" id="3.30.710.10">
    <property type="entry name" value="Potassium Channel Kv1.1, Chain A"/>
    <property type="match status" value="1"/>
</dbReference>
<keyword evidence="5" id="KW-1185">Reference proteome</keyword>
<name>A0AAW0NNK2_9GOBI</name>
<dbReference type="PIRSF" id="PIRSF037037">
    <property type="entry name" value="Kelch-like_protein_gigaxonin"/>
    <property type="match status" value="1"/>
</dbReference>
<evidence type="ECO:0000256" key="1">
    <source>
        <dbReference type="ARBA" id="ARBA00022441"/>
    </source>
</evidence>
<sequence length="574" mass="64497">MSAPMSVFEEMRREQKLCDALLNVAGTQFLVHKVVLCSCSPYFKALFTRWSSSDCHNFEIAHVSADIMKIIVNYAYTGVVHVTLENLLELFMVADRFNVSGISQACCQVMEQQLSPRSCIAVWWITKKYYYPQLRNNVFSFILKHFEEVVSCSEEFCHLSIEDLSSIIEKDQLNVKDEKFVFEVVIRWIEHAPQERNKHLATLLPKVRLALINPEHFTQCIQSHILLQNNCATKAILRKTIQLMLDARTRGSNISLLPTYLAQPRLPCAVLVAVGGWSGNSPTNSIEAYDNRANRWVGVANSDETPRAYHGSVFLNGSVYLIGGLDGTTPFSTTHKYDLVNHTWQEVAPMHSRRCYVSVSLLDGFIYAMGGYNGELRLDTAEKYSPEANKWTVIGCMNELRSDASSTSFNGKIYICGGFNGEQCLSTAECYDPLTNQWTIIADMGSRRSGLSIIAYANEIYAIGGISGMARLNTVEAYNPSTNTWRAMPSMRNSRSNFGIEVVEDRLYAVGGYNGFAPMRRVESFDAQTRVWSEVRHMDVPRSALSCSLVFDLPNMADYAAPHSAPPEDNPTED</sequence>
<dbReference type="SMART" id="SM00225">
    <property type="entry name" value="BTB"/>
    <property type="match status" value="1"/>
</dbReference>
<dbReference type="Gene3D" id="2.120.10.80">
    <property type="entry name" value="Kelch-type beta propeller"/>
    <property type="match status" value="1"/>
</dbReference>
<dbReference type="Pfam" id="PF07707">
    <property type="entry name" value="BACK"/>
    <property type="match status" value="1"/>
</dbReference>
<dbReference type="PROSITE" id="PS50097">
    <property type="entry name" value="BTB"/>
    <property type="match status" value="1"/>
</dbReference>
<dbReference type="SMART" id="SM00875">
    <property type="entry name" value="BACK"/>
    <property type="match status" value="1"/>
</dbReference>